<accession>A0A9N9PBU6</accession>
<reference evidence="2" key="1">
    <citation type="submission" date="2021-06" db="EMBL/GenBank/DDBJ databases">
        <authorList>
            <person name="Kallberg Y."/>
            <person name="Tangrot J."/>
            <person name="Rosling A."/>
        </authorList>
    </citation>
    <scope>NUCLEOTIDE SEQUENCE</scope>
    <source>
        <strain evidence="2">IN212</strain>
    </source>
</reference>
<protein>
    <submittedName>
        <fullName evidence="2">5050_t:CDS:1</fullName>
    </submittedName>
</protein>
<evidence type="ECO:0000256" key="1">
    <source>
        <dbReference type="SAM" id="MobiDB-lite"/>
    </source>
</evidence>
<feature type="non-terminal residue" evidence="2">
    <location>
        <position position="1"/>
    </location>
</feature>
<proteinExistence type="predicted"/>
<feature type="compositionally biased region" description="Low complexity" evidence="1">
    <location>
        <begin position="8"/>
        <end position="19"/>
    </location>
</feature>
<dbReference type="Proteomes" id="UP000789396">
    <property type="component" value="Unassembled WGS sequence"/>
</dbReference>
<keyword evidence="3" id="KW-1185">Reference proteome</keyword>
<dbReference type="EMBL" id="CAJVPZ010073196">
    <property type="protein sequence ID" value="CAG8802078.1"/>
    <property type="molecule type" value="Genomic_DNA"/>
</dbReference>
<dbReference type="OrthoDB" id="2485719at2759"/>
<evidence type="ECO:0000313" key="2">
    <source>
        <dbReference type="EMBL" id="CAG8802078.1"/>
    </source>
</evidence>
<sequence>SITNQYQEIEPPIEIISSDEGSKQYLDEGEETSANKYDSLGDLNTKKTLYTSTVLPSRPIVKNLMGKTSDAETTTSTCQLQILNLAISIRDAMSDQISNNGNNNKLSSNTHLYNSKPAQQEINQ</sequence>
<feature type="compositionally biased region" description="Polar residues" evidence="1">
    <location>
        <begin position="110"/>
        <end position="124"/>
    </location>
</feature>
<gene>
    <name evidence="2" type="ORF">RFULGI_LOCUS17842</name>
</gene>
<comment type="caution">
    <text evidence="2">The sequence shown here is derived from an EMBL/GenBank/DDBJ whole genome shotgun (WGS) entry which is preliminary data.</text>
</comment>
<feature type="non-terminal residue" evidence="2">
    <location>
        <position position="124"/>
    </location>
</feature>
<organism evidence="2 3">
    <name type="scientific">Racocetra fulgida</name>
    <dbReference type="NCBI Taxonomy" id="60492"/>
    <lineage>
        <taxon>Eukaryota</taxon>
        <taxon>Fungi</taxon>
        <taxon>Fungi incertae sedis</taxon>
        <taxon>Mucoromycota</taxon>
        <taxon>Glomeromycotina</taxon>
        <taxon>Glomeromycetes</taxon>
        <taxon>Diversisporales</taxon>
        <taxon>Gigasporaceae</taxon>
        <taxon>Racocetra</taxon>
    </lineage>
</organism>
<evidence type="ECO:0000313" key="3">
    <source>
        <dbReference type="Proteomes" id="UP000789396"/>
    </source>
</evidence>
<feature type="region of interest" description="Disordered" evidence="1">
    <location>
        <begin position="95"/>
        <end position="124"/>
    </location>
</feature>
<dbReference type="AlphaFoldDB" id="A0A9N9PBU6"/>
<feature type="region of interest" description="Disordered" evidence="1">
    <location>
        <begin position="1"/>
        <end position="40"/>
    </location>
</feature>
<feature type="compositionally biased region" description="Low complexity" evidence="1">
    <location>
        <begin position="98"/>
        <end position="109"/>
    </location>
</feature>
<name>A0A9N9PBU6_9GLOM</name>